<evidence type="ECO:0000313" key="4">
    <source>
        <dbReference type="EMBL" id="BES98068.1"/>
    </source>
</evidence>
<proteinExistence type="predicted"/>
<dbReference type="EMBL" id="AP028916">
    <property type="protein sequence ID" value="BES98068.1"/>
    <property type="molecule type" value="Genomic_DNA"/>
</dbReference>
<feature type="domain" description="TOG" evidence="3">
    <location>
        <begin position="261"/>
        <end position="516"/>
    </location>
</feature>
<dbReference type="Gene3D" id="1.25.10.10">
    <property type="entry name" value="Leucine-rich Repeat Variant"/>
    <property type="match status" value="5"/>
</dbReference>
<keyword evidence="5" id="KW-1185">Reference proteome</keyword>
<evidence type="ECO:0000256" key="1">
    <source>
        <dbReference type="ARBA" id="ARBA00022737"/>
    </source>
</evidence>
<dbReference type="SMART" id="SM01349">
    <property type="entry name" value="TOG"/>
    <property type="match status" value="2"/>
</dbReference>
<keyword evidence="1" id="KW-0677">Repeat</keyword>
<reference evidence="4 5" key="1">
    <citation type="submission" date="2023-09" db="EMBL/GenBank/DDBJ databases">
        <title>Nesidiocoris tenuis whole genome shotgun sequence.</title>
        <authorList>
            <person name="Shibata T."/>
            <person name="Shimoda M."/>
            <person name="Kobayashi T."/>
            <person name="Uehara T."/>
        </authorList>
    </citation>
    <scope>NUCLEOTIDE SEQUENCE [LARGE SCALE GENOMIC DNA]</scope>
    <source>
        <strain evidence="4 5">Japan</strain>
    </source>
</reference>
<dbReference type="InterPro" id="IPR021133">
    <property type="entry name" value="HEAT_type_2"/>
</dbReference>
<dbReference type="PANTHER" id="PTHR23346:SF7">
    <property type="entry name" value="STALLED RIBOSOME SENSOR GCN1"/>
    <property type="match status" value="1"/>
</dbReference>
<evidence type="ECO:0000256" key="2">
    <source>
        <dbReference type="PROSITE-ProRule" id="PRU00103"/>
    </source>
</evidence>
<organism evidence="4 5">
    <name type="scientific">Nesidiocoris tenuis</name>
    <dbReference type="NCBI Taxonomy" id="355587"/>
    <lineage>
        <taxon>Eukaryota</taxon>
        <taxon>Metazoa</taxon>
        <taxon>Ecdysozoa</taxon>
        <taxon>Arthropoda</taxon>
        <taxon>Hexapoda</taxon>
        <taxon>Insecta</taxon>
        <taxon>Pterygota</taxon>
        <taxon>Neoptera</taxon>
        <taxon>Paraneoptera</taxon>
        <taxon>Hemiptera</taxon>
        <taxon>Heteroptera</taxon>
        <taxon>Panheteroptera</taxon>
        <taxon>Cimicomorpha</taxon>
        <taxon>Miridae</taxon>
        <taxon>Dicyphina</taxon>
        <taxon>Nesidiocoris</taxon>
    </lineage>
</organism>
<protein>
    <submittedName>
        <fullName evidence="4">Translational activator</fullName>
    </submittedName>
</protein>
<dbReference type="Pfam" id="PF25801">
    <property type="entry name" value="HEAT_GCN1_C_2"/>
    <property type="match status" value="1"/>
</dbReference>
<dbReference type="PANTHER" id="PTHR23346">
    <property type="entry name" value="TRANSLATIONAL ACTIVATOR GCN1-RELATED"/>
    <property type="match status" value="1"/>
</dbReference>
<feature type="repeat" description="HEAT" evidence="2">
    <location>
        <begin position="113"/>
        <end position="151"/>
    </location>
</feature>
<sequence length="1125" mass="123432">MQLTVANFTLVKALCNALKDFICAQPFAFPAIVPVLLEALQDPANRTATCLQTLLDTQFVHFIDAPSLALIMPVVQRAFQDRSTETRKMAAQIIGNMYSLTDQKDLTPYLPTIIPGLKTSLLDPVPEVRSVSARALGAMVRGMGEASFEDLLPWLMKTLTSENSSVDRSGAAQGLSEVVGGLGVEKLHKLMPEIIATAERPDISPHVKDGYIMMFIYMPVVFTNEFTPYIGEIITPILKALADENEYVRDTALKAGQRIVNLYADSAITLLLPELENGLFDDNWRIRYSSVQLLGDLLYRISGVSGKMSTETANEDDNFGTEQSHRAIIGALGGERRNRVLAGLYMGRSDVALMVRQAALHVWKVVVTNTPRTLREILPTLFSLLLGCLASTSHDKRQVAAKTLGDLVRKLGERVLPEIIPILENGLESDQPDQRQGVCIGLSEMMASTSRDMVLTFVNSLVPTVRKALCDPLPEVRQAAAKTFDSLHATVGVRALDDILPQMLEQLNNPKEESAEWALDGLRQVMSIKSRVVLPYLIPQLTSTPVNTKALSILASVAGEALTKYLVKILPALMLALASSDNNPQELEYCQAVILSVTDETGVCTIIDQLLEATKSESVGTRRAATTLLCAFTTHTRADYTQHVPQLIRGLILTFVDKDPMVLQMAWDALSSVTKSLDPTQQTLYVGDVRQAIKFASSDLKNGETLLPGLCLPKGITPILPLFRESILNGAPEVKEAAAHALGEAIQLTTDTSLQPSVIHITGPLIRILGDRFAPSVKAAVLQTLAILLAKVGLMLKQFLPQLQTTFLKALNDSNRLVRLKAAMALSHMMQIHNRPDPLFQELHQSVKTAEEPAVRETMLQALRGVITAAGDKISPPVLKTVYNSLTSLLNHPEEGTRCGGGGCVGAILRWIPPEVLTSAFNEILQDDTTIDWTLRHGRSTAVFVGLKEAPERVYAPENRARLHQIILNYLQADRVPIALNGVRACGYLFDYLLQKEESTLQPLLSSFVRAMNHTWAETKQLVARVCIFLARQEIKSPEFLKAVIPMLVNGTKEKNSYVKSNSELALVAVLRLRHNQGKLEKCLALLDEGAREALNDVISKVLNKVATSIVIDGKLDDLDDTLLT</sequence>
<dbReference type="Proteomes" id="UP001307889">
    <property type="component" value="Chromosome 8"/>
</dbReference>
<dbReference type="Pfam" id="PF24984">
    <property type="entry name" value="HEAT_EF3_GNC1"/>
    <property type="match status" value="1"/>
</dbReference>
<dbReference type="Pfam" id="PF24987">
    <property type="entry name" value="HEAT_EF3_N"/>
    <property type="match status" value="2"/>
</dbReference>
<dbReference type="SUPFAM" id="SSF48371">
    <property type="entry name" value="ARM repeat"/>
    <property type="match status" value="2"/>
</dbReference>
<dbReference type="InterPro" id="IPR011989">
    <property type="entry name" value="ARM-like"/>
</dbReference>
<feature type="repeat" description="HEAT" evidence="2">
    <location>
        <begin position="461"/>
        <end position="498"/>
    </location>
</feature>
<evidence type="ECO:0000259" key="3">
    <source>
        <dbReference type="SMART" id="SM01349"/>
    </source>
</evidence>
<dbReference type="InterPro" id="IPR057546">
    <property type="entry name" value="HEAT_GCN1"/>
</dbReference>
<accession>A0ABN7B0W9</accession>
<feature type="repeat" description="HEAT" evidence="2">
    <location>
        <begin position="71"/>
        <end position="109"/>
    </location>
</feature>
<feature type="domain" description="TOG" evidence="3">
    <location>
        <begin position="718"/>
        <end position="943"/>
    </location>
</feature>
<name>A0ABN7B0W9_9HEMI</name>
<dbReference type="PROSITE" id="PS50077">
    <property type="entry name" value="HEAT_REPEAT"/>
    <property type="match status" value="3"/>
</dbReference>
<dbReference type="Pfam" id="PF23271">
    <property type="entry name" value="HEAT_GCN1"/>
    <property type="match status" value="1"/>
</dbReference>
<gene>
    <name evidence="4" type="ORF">NTJ_10883</name>
</gene>
<dbReference type="InterPro" id="IPR016024">
    <property type="entry name" value="ARM-type_fold"/>
</dbReference>
<evidence type="ECO:0000313" key="5">
    <source>
        <dbReference type="Proteomes" id="UP001307889"/>
    </source>
</evidence>
<dbReference type="InterPro" id="IPR034085">
    <property type="entry name" value="TOG"/>
</dbReference>